<dbReference type="GO" id="GO:0005886">
    <property type="term" value="C:plasma membrane"/>
    <property type="evidence" value="ECO:0007669"/>
    <property type="project" value="TreeGrafter"/>
</dbReference>
<evidence type="ECO:0000259" key="8">
    <source>
        <dbReference type="Pfam" id="PF01266"/>
    </source>
</evidence>
<dbReference type="EMBL" id="JACHHU010000028">
    <property type="protein sequence ID" value="MBB6544382.1"/>
    <property type="molecule type" value="Genomic_DNA"/>
</dbReference>
<dbReference type="InterPro" id="IPR036188">
    <property type="entry name" value="FAD/NAD-bd_sf"/>
</dbReference>
<evidence type="ECO:0000256" key="3">
    <source>
        <dbReference type="ARBA" id="ARBA00022630"/>
    </source>
</evidence>
<comment type="similarity">
    <text evidence="2 7">Belongs to the DadA oxidoreductase family.</text>
</comment>
<evidence type="ECO:0000256" key="1">
    <source>
        <dbReference type="ARBA" id="ARBA00001974"/>
    </source>
</evidence>
<comment type="cofactor">
    <cofactor evidence="1 7">
        <name>FAD</name>
        <dbReference type="ChEBI" id="CHEBI:57692"/>
    </cofactor>
</comment>
<dbReference type="FunFam" id="3.50.50.60:FF:000020">
    <property type="entry name" value="D-amino acid dehydrogenase"/>
    <property type="match status" value="1"/>
</dbReference>
<dbReference type="SUPFAM" id="SSF54373">
    <property type="entry name" value="FAD-linked reductases, C-terminal domain"/>
    <property type="match status" value="1"/>
</dbReference>
<dbReference type="HAMAP" id="MF_01202">
    <property type="entry name" value="DadA"/>
    <property type="match status" value="1"/>
</dbReference>
<evidence type="ECO:0000256" key="2">
    <source>
        <dbReference type="ARBA" id="ARBA00009410"/>
    </source>
</evidence>
<evidence type="ECO:0000256" key="5">
    <source>
        <dbReference type="ARBA" id="ARBA00023002"/>
    </source>
</evidence>
<dbReference type="GO" id="GO:0005737">
    <property type="term" value="C:cytoplasm"/>
    <property type="evidence" value="ECO:0007669"/>
    <property type="project" value="TreeGrafter"/>
</dbReference>
<keyword evidence="10" id="KW-1185">Reference proteome</keyword>
<dbReference type="SUPFAM" id="SSF51905">
    <property type="entry name" value="FAD/NAD(P)-binding domain"/>
    <property type="match status" value="1"/>
</dbReference>
<name>A0A7X0TUH7_9GAMM</name>
<protein>
    <recommendedName>
        <fullName evidence="7">D-amino acid dehydrogenase</fullName>
        <ecNumber evidence="7">1.4.99.-</ecNumber>
    </recommendedName>
</protein>
<dbReference type="Gene3D" id="3.50.50.60">
    <property type="entry name" value="FAD/NAD(P)-binding domain"/>
    <property type="match status" value="2"/>
</dbReference>
<comment type="caution">
    <text evidence="9">The sequence shown here is derived from an EMBL/GenBank/DDBJ whole genome shotgun (WGS) entry which is preliminary data.</text>
</comment>
<dbReference type="AlphaFoldDB" id="A0A7X0TUH7"/>
<evidence type="ECO:0000313" key="9">
    <source>
        <dbReference type="EMBL" id="MBB6544382.1"/>
    </source>
</evidence>
<dbReference type="GO" id="GO:0055130">
    <property type="term" value="P:D-alanine catabolic process"/>
    <property type="evidence" value="ECO:0007669"/>
    <property type="project" value="TreeGrafter"/>
</dbReference>
<keyword evidence="3 7" id="KW-0285">Flavoprotein</keyword>
<reference evidence="9 10" key="1">
    <citation type="submission" date="2020-08" db="EMBL/GenBank/DDBJ databases">
        <title>Genomic Encyclopedia of Type Strains, Phase IV (KMG-IV): sequencing the most valuable type-strain genomes for metagenomic binning, comparative biology and taxonomic classification.</title>
        <authorList>
            <person name="Goeker M."/>
        </authorList>
    </citation>
    <scope>NUCLEOTIDE SEQUENCE [LARGE SCALE GENOMIC DNA]</scope>
    <source>
        <strain evidence="9 10">DSM 26287</strain>
    </source>
</reference>
<evidence type="ECO:0000256" key="4">
    <source>
        <dbReference type="ARBA" id="ARBA00022827"/>
    </source>
</evidence>
<gene>
    <name evidence="7" type="primary">dadA</name>
    <name evidence="9" type="ORF">HNQ55_002911</name>
</gene>
<comment type="catalytic activity">
    <reaction evidence="6 7">
        <text>a D-alpha-amino acid + A + H2O = a 2-oxocarboxylate + AH2 + NH4(+)</text>
        <dbReference type="Rhea" id="RHEA:18125"/>
        <dbReference type="ChEBI" id="CHEBI:13193"/>
        <dbReference type="ChEBI" id="CHEBI:15377"/>
        <dbReference type="ChEBI" id="CHEBI:17499"/>
        <dbReference type="ChEBI" id="CHEBI:28938"/>
        <dbReference type="ChEBI" id="CHEBI:35179"/>
        <dbReference type="ChEBI" id="CHEBI:59871"/>
    </reaction>
</comment>
<evidence type="ECO:0000256" key="7">
    <source>
        <dbReference type="HAMAP-Rule" id="MF_01202"/>
    </source>
</evidence>
<feature type="domain" description="FAD dependent oxidoreductase" evidence="8">
    <location>
        <begin position="2"/>
        <end position="397"/>
    </location>
</feature>
<dbReference type="PANTHER" id="PTHR13847:SF280">
    <property type="entry name" value="D-AMINO ACID DEHYDROGENASE"/>
    <property type="match status" value="1"/>
</dbReference>
<dbReference type="Proteomes" id="UP000537141">
    <property type="component" value="Unassembled WGS sequence"/>
</dbReference>
<proteinExistence type="inferred from homology"/>
<accession>A0A7X0TUH7</accession>
<evidence type="ECO:0000313" key="10">
    <source>
        <dbReference type="Proteomes" id="UP000537141"/>
    </source>
</evidence>
<keyword evidence="5 7" id="KW-0560">Oxidoreductase</keyword>
<comment type="function">
    <text evidence="7">Oxidative deamination of D-amino acids.</text>
</comment>
<dbReference type="PANTHER" id="PTHR13847">
    <property type="entry name" value="SARCOSINE DEHYDROGENASE-RELATED"/>
    <property type="match status" value="1"/>
</dbReference>
<dbReference type="CDD" id="cd23992">
    <property type="entry name" value="PBP_GOBP"/>
    <property type="match status" value="1"/>
</dbReference>
<evidence type="ECO:0000256" key="6">
    <source>
        <dbReference type="ARBA" id="ARBA00047884"/>
    </source>
</evidence>
<dbReference type="RefSeq" id="WP_184425446.1">
    <property type="nucleotide sequence ID" value="NZ_AP027362.1"/>
</dbReference>
<keyword evidence="4 7" id="KW-0274">FAD</keyword>
<dbReference type="InterPro" id="IPR006076">
    <property type="entry name" value="FAD-dep_OxRdtase"/>
</dbReference>
<dbReference type="GO" id="GO:0008718">
    <property type="term" value="F:D-amino-acid dehydrogenase activity"/>
    <property type="evidence" value="ECO:0007669"/>
    <property type="project" value="UniProtKB-UniRule"/>
</dbReference>
<feature type="binding site" evidence="7">
    <location>
        <begin position="3"/>
        <end position="17"/>
    </location>
    <ligand>
        <name>FAD</name>
        <dbReference type="ChEBI" id="CHEBI:57692"/>
    </ligand>
</feature>
<dbReference type="InterPro" id="IPR023080">
    <property type="entry name" value="DadA"/>
</dbReference>
<sequence>MKVIVLGSGVIGLTSAWYLAKAGHQVTVVDRQSTSAEETSFANAGQISYGYSSPWAAPDIPFKAIKWLMQKHAPLVVQPSLSPEFYAWTTKFIKNCNLQRYQLNKNRMLRIANYSRKCLIDLRESTSIEYEGQQRGTLQVFRNQAQVEAVEKDMALLKESGTRFTLLNTKECIEKEPGLSLVKDKIVAGLHLPDDETGDCFMFCQQLTEMAKKAGVKFNFNVEVNHLLRDNDTITGVNTSIGTLKADAYVVALGSYSVKLVKPHGINLPVYPVKGYSLTLPITNKDYSPVSTVMDETYKVAITRFKDRIRVAGTAELAGLNLALSQKRKSTISMVVEDLFPQGGDLSKAEFWTGLRPMTPDGTPVIGKTKIANLFLNTGHGTLGWTMACGSGKLLADAVSKTTPDIDTEGFDIFRYL</sequence>
<dbReference type="Pfam" id="PF01266">
    <property type="entry name" value="DAO"/>
    <property type="match status" value="1"/>
</dbReference>
<organism evidence="9 10">
    <name type="scientific">Thalassotalea piscium</name>
    <dbReference type="NCBI Taxonomy" id="1230533"/>
    <lineage>
        <taxon>Bacteria</taxon>
        <taxon>Pseudomonadati</taxon>
        <taxon>Pseudomonadota</taxon>
        <taxon>Gammaproteobacteria</taxon>
        <taxon>Alteromonadales</taxon>
        <taxon>Colwelliaceae</taxon>
        <taxon>Thalassotalea</taxon>
    </lineage>
</organism>
<dbReference type="Gene3D" id="3.30.9.10">
    <property type="entry name" value="D-Amino Acid Oxidase, subunit A, domain 2"/>
    <property type="match status" value="1"/>
</dbReference>
<dbReference type="EC" id="1.4.99.-" evidence="7"/>
<dbReference type="NCBIfam" id="NF001933">
    <property type="entry name" value="PRK00711.1"/>
    <property type="match status" value="1"/>
</dbReference>